<dbReference type="GO" id="GO:0071555">
    <property type="term" value="P:cell wall organization"/>
    <property type="evidence" value="ECO:0007669"/>
    <property type="project" value="TreeGrafter"/>
</dbReference>
<dbReference type="SUPFAM" id="SSF56519">
    <property type="entry name" value="Penicillin binding protein dimerisation domain"/>
    <property type="match status" value="1"/>
</dbReference>
<dbReference type="EMBL" id="PCSW01000027">
    <property type="protein sequence ID" value="PIP57848.1"/>
    <property type="molecule type" value="Genomic_DNA"/>
</dbReference>
<dbReference type="PANTHER" id="PTHR30627:SF1">
    <property type="entry name" value="PEPTIDOGLYCAN D,D-TRANSPEPTIDASE FTSI"/>
    <property type="match status" value="1"/>
</dbReference>
<comment type="caution">
    <text evidence="6">The sequence shown here is derived from an EMBL/GenBank/DDBJ whole genome shotgun (WGS) entry which is preliminary data.</text>
</comment>
<dbReference type="AlphaFoldDB" id="A0A2H0BLH0"/>
<evidence type="ECO:0000256" key="1">
    <source>
        <dbReference type="ARBA" id="ARBA00004370"/>
    </source>
</evidence>
<keyword evidence="3" id="KW-0812">Transmembrane</keyword>
<feature type="domain" description="Penicillin-binding protein transpeptidase" evidence="4">
    <location>
        <begin position="242"/>
        <end position="545"/>
    </location>
</feature>
<dbReference type="Gene3D" id="3.30.450.330">
    <property type="match status" value="1"/>
</dbReference>
<evidence type="ECO:0000256" key="2">
    <source>
        <dbReference type="ARBA" id="ARBA00023136"/>
    </source>
</evidence>
<evidence type="ECO:0000313" key="7">
    <source>
        <dbReference type="Proteomes" id="UP000229847"/>
    </source>
</evidence>
<keyword evidence="3" id="KW-1133">Transmembrane helix</keyword>
<protein>
    <recommendedName>
        <fullName evidence="8">Peptidoglycan glycosyltransferase</fullName>
    </recommendedName>
</protein>
<sequence>MARRINLVIVFFLLCFLLLISKLFIWQIIKGGDLSGFAKGQYQVGQVMEAPRGDILAADGSPLVARRDAWLLFAEPPNLKEKSDKIAEKLAPILGKDPVEIYTLISKKGSVWVPIEHKISTEIKGNIEALGFTGLGFEKEEDRYYPEASTAAQLLGFVGKNEEGGNVGYFGLEGYYDLTLSGKKGYREGDKDAKGSPILLGNFKESSALKGVDLVTTINKTVQLTIEKRLKDGIEKYGAKGGSVVVMDPSTGKILGMASYPSFDPRKYNEYGDTFFKNPVISDTFEPGSIFKVLIMASALDAKAVKPDTVCDICSGPLKVDKYEIETWDRKYYPDSTMVEVIVHSDNVGMAFVGQKMGADTLYDYLDRFGIGKETGIDLQGEVALPLRKKGAWNIVDLATASFGQGVAVTSIEMIRAVAAVANDGMMPTPFVVSALKGEGWQEEIKSKTEKVISETAAEEMTAMMVNAAENGEAKWTSLRGFSVAGKTGTAQIPIAGHYDPKSTNASFIGFSPAESPKFIMLVTLNKPQSSQWASETAAPLWYSIAKDLFLYFGIQPED</sequence>
<dbReference type="InterPro" id="IPR005311">
    <property type="entry name" value="PBP_dimer"/>
</dbReference>
<dbReference type="Gene3D" id="3.90.1310.10">
    <property type="entry name" value="Penicillin-binding protein 2a (Domain 2)"/>
    <property type="match status" value="1"/>
</dbReference>
<feature type="transmembrane region" description="Helical" evidence="3">
    <location>
        <begin position="7"/>
        <end position="29"/>
    </location>
</feature>
<dbReference type="Gene3D" id="3.40.710.10">
    <property type="entry name" value="DD-peptidase/beta-lactamase superfamily"/>
    <property type="match status" value="1"/>
</dbReference>
<comment type="subcellular location">
    <subcellularLocation>
        <location evidence="1">Membrane</location>
    </subcellularLocation>
</comment>
<evidence type="ECO:0000256" key="3">
    <source>
        <dbReference type="SAM" id="Phobius"/>
    </source>
</evidence>
<feature type="domain" description="Penicillin-binding protein dimerisation" evidence="5">
    <location>
        <begin position="49"/>
        <end position="198"/>
    </location>
</feature>
<dbReference type="GO" id="GO:0005886">
    <property type="term" value="C:plasma membrane"/>
    <property type="evidence" value="ECO:0007669"/>
    <property type="project" value="TreeGrafter"/>
</dbReference>
<dbReference type="InterPro" id="IPR050515">
    <property type="entry name" value="Beta-lactam/transpept"/>
</dbReference>
<dbReference type="InterPro" id="IPR036138">
    <property type="entry name" value="PBP_dimer_sf"/>
</dbReference>
<gene>
    <name evidence="6" type="ORF">COX03_00905</name>
</gene>
<keyword evidence="2 3" id="KW-0472">Membrane</keyword>
<name>A0A2H0BLH0_9BACT</name>
<dbReference type="GO" id="GO:0008658">
    <property type="term" value="F:penicillin binding"/>
    <property type="evidence" value="ECO:0007669"/>
    <property type="project" value="InterPro"/>
</dbReference>
<evidence type="ECO:0000313" key="6">
    <source>
        <dbReference type="EMBL" id="PIP57848.1"/>
    </source>
</evidence>
<accession>A0A2H0BLH0</accession>
<dbReference type="InterPro" id="IPR001460">
    <property type="entry name" value="PCN-bd_Tpept"/>
</dbReference>
<proteinExistence type="predicted"/>
<dbReference type="Proteomes" id="UP000229847">
    <property type="component" value="Unassembled WGS sequence"/>
</dbReference>
<reference evidence="6 7" key="1">
    <citation type="submission" date="2017-09" db="EMBL/GenBank/DDBJ databases">
        <title>Depth-based differentiation of microbial function through sediment-hosted aquifers and enrichment of novel symbionts in the deep terrestrial subsurface.</title>
        <authorList>
            <person name="Probst A.J."/>
            <person name="Ladd B."/>
            <person name="Jarett J.K."/>
            <person name="Geller-Mcgrath D.E."/>
            <person name="Sieber C.M."/>
            <person name="Emerson J.B."/>
            <person name="Anantharaman K."/>
            <person name="Thomas B.C."/>
            <person name="Malmstrom R."/>
            <person name="Stieglmeier M."/>
            <person name="Klingl A."/>
            <person name="Woyke T."/>
            <person name="Ryan C.M."/>
            <person name="Banfield J.F."/>
        </authorList>
    </citation>
    <scope>NUCLEOTIDE SEQUENCE [LARGE SCALE GENOMIC DNA]</scope>
    <source>
        <strain evidence="6">CG22_combo_CG10-13_8_21_14_all_39_10</strain>
    </source>
</reference>
<dbReference type="Pfam" id="PF00905">
    <property type="entry name" value="Transpeptidase"/>
    <property type="match status" value="1"/>
</dbReference>
<evidence type="ECO:0000259" key="4">
    <source>
        <dbReference type="Pfam" id="PF00905"/>
    </source>
</evidence>
<dbReference type="SUPFAM" id="SSF56601">
    <property type="entry name" value="beta-lactamase/transpeptidase-like"/>
    <property type="match status" value="1"/>
</dbReference>
<organism evidence="6 7">
    <name type="scientific">Candidatus Woesebacteria bacterium CG22_combo_CG10-13_8_21_14_all_39_10</name>
    <dbReference type="NCBI Taxonomy" id="1975059"/>
    <lineage>
        <taxon>Bacteria</taxon>
        <taxon>Candidatus Woeseibacteriota</taxon>
    </lineage>
</organism>
<dbReference type="Pfam" id="PF03717">
    <property type="entry name" value="PBP_dimer"/>
    <property type="match status" value="1"/>
</dbReference>
<evidence type="ECO:0000259" key="5">
    <source>
        <dbReference type="Pfam" id="PF03717"/>
    </source>
</evidence>
<dbReference type="PANTHER" id="PTHR30627">
    <property type="entry name" value="PEPTIDOGLYCAN D,D-TRANSPEPTIDASE"/>
    <property type="match status" value="1"/>
</dbReference>
<evidence type="ECO:0008006" key="8">
    <source>
        <dbReference type="Google" id="ProtNLM"/>
    </source>
</evidence>
<dbReference type="InterPro" id="IPR012338">
    <property type="entry name" value="Beta-lactam/transpept-like"/>
</dbReference>